<evidence type="ECO:0000256" key="1">
    <source>
        <dbReference type="ARBA" id="ARBA00009129"/>
    </source>
</evidence>
<keyword evidence="5" id="KW-1185">Reference proteome</keyword>
<organism evidence="4 5">
    <name type="scientific">Microvirga lotononidis</name>
    <dbReference type="NCBI Taxonomy" id="864069"/>
    <lineage>
        <taxon>Bacteria</taxon>
        <taxon>Pseudomonadati</taxon>
        <taxon>Pseudomonadota</taxon>
        <taxon>Alphaproteobacteria</taxon>
        <taxon>Hyphomicrobiales</taxon>
        <taxon>Methylobacteriaceae</taxon>
        <taxon>Microvirga</taxon>
    </lineage>
</organism>
<dbReference type="STRING" id="864069.MicloDRAFT_00003750"/>
<dbReference type="HOGENOM" id="CLU_135567_3_3_5"/>
<evidence type="ECO:0000313" key="4">
    <source>
        <dbReference type="EMBL" id="EIM30848.1"/>
    </source>
</evidence>
<dbReference type="SUPFAM" id="SSF69047">
    <property type="entry name" value="Hypothetical protein YjbJ"/>
    <property type="match status" value="1"/>
</dbReference>
<protein>
    <submittedName>
        <fullName evidence="4">CsbD-like protein</fullName>
    </submittedName>
</protein>
<accession>I4Z3Q6</accession>
<evidence type="ECO:0000313" key="5">
    <source>
        <dbReference type="Proteomes" id="UP000003947"/>
    </source>
</evidence>
<gene>
    <name evidence="4" type="ORF">MicloDRAFT_00003750</name>
</gene>
<feature type="domain" description="CsbD-like" evidence="3">
    <location>
        <begin position="4"/>
        <end position="56"/>
    </location>
</feature>
<dbReference type="InterPro" id="IPR008462">
    <property type="entry name" value="CsbD"/>
</dbReference>
<feature type="compositionally biased region" description="Basic and acidic residues" evidence="2">
    <location>
        <begin position="16"/>
        <end position="40"/>
    </location>
</feature>
<dbReference type="eggNOG" id="COG3237">
    <property type="taxonomic scope" value="Bacteria"/>
</dbReference>
<feature type="region of interest" description="Disordered" evidence="2">
    <location>
        <begin position="1"/>
        <end position="56"/>
    </location>
</feature>
<reference evidence="4 5" key="1">
    <citation type="submission" date="2012-02" db="EMBL/GenBank/DDBJ databases">
        <title>Improved High-Quality Draft sequence of Microvirga sp. WSM3557.</title>
        <authorList>
            <consortium name="US DOE Joint Genome Institute"/>
            <person name="Lucas S."/>
            <person name="Han J."/>
            <person name="Lapidus A."/>
            <person name="Cheng J.-F."/>
            <person name="Goodwin L."/>
            <person name="Pitluck S."/>
            <person name="Peters L."/>
            <person name="Zhang X."/>
            <person name="Detter J.C."/>
            <person name="Han C."/>
            <person name="Tapia R."/>
            <person name="Land M."/>
            <person name="Hauser L."/>
            <person name="Kyrpides N."/>
            <person name="Ivanova N."/>
            <person name="Pagani I."/>
            <person name="Brau L."/>
            <person name="Yates R."/>
            <person name="O'Hara G."/>
            <person name="Rui T."/>
            <person name="Howieson J."/>
            <person name="Reeve W."/>
            <person name="Woyke T."/>
        </authorList>
    </citation>
    <scope>NUCLEOTIDE SEQUENCE [LARGE SCALE GENOMIC DNA]</scope>
    <source>
        <strain evidence="4 5">WSM3557</strain>
    </source>
</reference>
<proteinExistence type="inferred from homology"/>
<dbReference type="PATRIC" id="fig|864069.3.peg.401"/>
<dbReference type="Pfam" id="PF05532">
    <property type="entry name" value="CsbD"/>
    <property type="match status" value="1"/>
</dbReference>
<dbReference type="InterPro" id="IPR036629">
    <property type="entry name" value="YjbJ_sf"/>
</dbReference>
<sequence>MDKDRVKGSATNIGGKAKEAAGDLTGDSKMKSEGKMDQAKGKIQNAVGGIKDAFKK</sequence>
<evidence type="ECO:0000259" key="3">
    <source>
        <dbReference type="Pfam" id="PF05532"/>
    </source>
</evidence>
<dbReference type="OrthoDB" id="9796058at2"/>
<dbReference type="EMBL" id="JH660635">
    <property type="protein sequence ID" value="EIM30848.1"/>
    <property type="molecule type" value="Genomic_DNA"/>
</dbReference>
<dbReference type="Gene3D" id="1.10.1470.10">
    <property type="entry name" value="YjbJ"/>
    <property type="match status" value="1"/>
</dbReference>
<name>I4Z3Q6_9HYPH</name>
<comment type="similarity">
    <text evidence="1">Belongs to the UPF0337 (CsbD) family.</text>
</comment>
<dbReference type="RefSeq" id="WP_009488987.1">
    <property type="nucleotide sequence ID" value="NZ_CP141050.1"/>
</dbReference>
<dbReference type="AlphaFoldDB" id="I4Z3Q6"/>
<evidence type="ECO:0000256" key="2">
    <source>
        <dbReference type="SAM" id="MobiDB-lite"/>
    </source>
</evidence>
<dbReference type="Proteomes" id="UP000003947">
    <property type="component" value="Unassembled WGS sequence"/>
</dbReference>